<name>A0A0B7ACR4_9EUPU</name>
<evidence type="ECO:0000313" key="1">
    <source>
        <dbReference type="EMBL" id="CEK78814.1"/>
    </source>
</evidence>
<dbReference type="AlphaFoldDB" id="A0A0B7ACR4"/>
<proteinExistence type="predicted"/>
<protein>
    <submittedName>
        <fullName evidence="1">Uncharacterized protein</fullName>
    </submittedName>
</protein>
<gene>
    <name evidence="1" type="primary">ORF112032</name>
</gene>
<accession>A0A0B7ACR4</accession>
<sequence length="85" mass="9370">LESNPGTQSPTTDGTYMTKVRHTGIVCSACSHNTFSLRIISTMILIYVRSSCVVAAPHLALLHKGFPAHCVHIKAFQRHFFLSTN</sequence>
<feature type="non-terminal residue" evidence="1">
    <location>
        <position position="1"/>
    </location>
</feature>
<reference evidence="1" key="1">
    <citation type="submission" date="2014-12" db="EMBL/GenBank/DDBJ databases">
        <title>Insight into the proteome of Arion vulgaris.</title>
        <authorList>
            <person name="Aradska J."/>
            <person name="Bulat T."/>
            <person name="Smidak R."/>
            <person name="Sarate P."/>
            <person name="Gangsoo J."/>
            <person name="Sialana F."/>
            <person name="Bilban M."/>
            <person name="Lubec G."/>
        </authorList>
    </citation>
    <scope>NUCLEOTIDE SEQUENCE</scope>
    <source>
        <tissue evidence="1">Skin</tissue>
    </source>
</reference>
<organism evidence="1">
    <name type="scientific">Arion vulgaris</name>
    <dbReference type="NCBI Taxonomy" id="1028688"/>
    <lineage>
        <taxon>Eukaryota</taxon>
        <taxon>Metazoa</taxon>
        <taxon>Spiralia</taxon>
        <taxon>Lophotrochozoa</taxon>
        <taxon>Mollusca</taxon>
        <taxon>Gastropoda</taxon>
        <taxon>Heterobranchia</taxon>
        <taxon>Euthyneura</taxon>
        <taxon>Panpulmonata</taxon>
        <taxon>Eupulmonata</taxon>
        <taxon>Stylommatophora</taxon>
        <taxon>Helicina</taxon>
        <taxon>Arionoidea</taxon>
        <taxon>Arionidae</taxon>
        <taxon>Arion</taxon>
    </lineage>
</organism>
<dbReference type="EMBL" id="HACG01031949">
    <property type="protein sequence ID" value="CEK78814.1"/>
    <property type="molecule type" value="Transcribed_RNA"/>
</dbReference>